<dbReference type="InterPro" id="IPR052200">
    <property type="entry name" value="Protoporphyrinogen_IX_DH"/>
</dbReference>
<reference evidence="2" key="1">
    <citation type="submission" date="2020-10" db="EMBL/GenBank/DDBJ databases">
        <authorList>
            <person name="Gilroy R."/>
        </authorList>
    </citation>
    <scope>NUCLEOTIDE SEQUENCE</scope>
    <source>
        <strain evidence="2">F6-4510</strain>
    </source>
</reference>
<protein>
    <recommendedName>
        <fullName evidence="1">Flavodoxin domain-containing protein</fullName>
    </recommendedName>
</protein>
<accession>A0A9D9H4A8</accession>
<name>A0A9D9H4A8_9FIRM</name>
<evidence type="ECO:0000313" key="3">
    <source>
        <dbReference type="Proteomes" id="UP000823611"/>
    </source>
</evidence>
<dbReference type="GO" id="GO:0010181">
    <property type="term" value="F:FMN binding"/>
    <property type="evidence" value="ECO:0007669"/>
    <property type="project" value="TreeGrafter"/>
</dbReference>
<dbReference type="EMBL" id="JADIMX010000166">
    <property type="protein sequence ID" value="MBO8435334.1"/>
    <property type="molecule type" value="Genomic_DNA"/>
</dbReference>
<gene>
    <name evidence="2" type="ORF">IAC55_08460</name>
</gene>
<evidence type="ECO:0000259" key="1">
    <source>
        <dbReference type="Pfam" id="PF12724"/>
    </source>
</evidence>
<sequence length="169" mass="19582">MNTVVIYGTKYGATKKCVDELCSKLEGEYKLVEISEADKKTIQEVDRVIIVTPIYIGAFYKKIKKYCKKYMDILLKKDVYLMMCCSTKDEWLLGGYIIKNTNDKFFKHLKKFMSVGGALNYDNLSKIEKTLIDLVLKKGNNNNRQELKYMNNIESDRIQEFANIINGSL</sequence>
<dbReference type="PANTHER" id="PTHR38030">
    <property type="entry name" value="PROTOPORPHYRINOGEN IX DEHYDROGENASE [MENAQUINONE]"/>
    <property type="match status" value="1"/>
</dbReference>
<dbReference type="GO" id="GO:0070819">
    <property type="term" value="F:menaquinone-dependent protoporphyrinogen oxidase activity"/>
    <property type="evidence" value="ECO:0007669"/>
    <property type="project" value="TreeGrafter"/>
</dbReference>
<dbReference type="AlphaFoldDB" id="A0A9D9H4A8"/>
<dbReference type="InterPro" id="IPR026816">
    <property type="entry name" value="Flavodoxin_dom"/>
</dbReference>
<dbReference type="Proteomes" id="UP000823611">
    <property type="component" value="Unassembled WGS sequence"/>
</dbReference>
<dbReference type="SUPFAM" id="SSF52218">
    <property type="entry name" value="Flavoproteins"/>
    <property type="match status" value="1"/>
</dbReference>
<organism evidence="2 3">
    <name type="scientific">Candidatus Fimicola merdigallinarum</name>
    <dbReference type="NCBI Taxonomy" id="2840819"/>
    <lineage>
        <taxon>Bacteria</taxon>
        <taxon>Bacillati</taxon>
        <taxon>Bacillota</taxon>
        <taxon>Clostridia</taxon>
        <taxon>Lachnospirales</taxon>
        <taxon>Lachnospiraceae</taxon>
        <taxon>Lachnospiraceae incertae sedis</taxon>
        <taxon>Candidatus Fimicola</taxon>
    </lineage>
</organism>
<feature type="domain" description="Flavodoxin" evidence="1">
    <location>
        <begin position="4"/>
        <end position="140"/>
    </location>
</feature>
<dbReference type="InterPro" id="IPR029039">
    <property type="entry name" value="Flavoprotein-like_sf"/>
</dbReference>
<dbReference type="PANTHER" id="PTHR38030:SF2">
    <property type="entry name" value="PROTOPORPHYRINOGEN IX DEHYDROGENASE [QUINONE]"/>
    <property type="match status" value="1"/>
</dbReference>
<reference evidence="2" key="2">
    <citation type="journal article" date="2021" name="PeerJ">
        <title>Extensive microbial diversity within the chicken gut microbiome revealed by metagenomics and culture.</title>
        <authorList>
            <person name="Gilroy R."/>
            <person name="Ravi A."/>
            <person name="Getino M."/>
            <person name="Pursley I."/>
            <person name="Horton D.L."/>
            <person name="Alikhan N.F."/>
            <person name="Baker D."/>
            <person name="Gharbi K."/>
            <person name="Hall N."/>
            <person name="Watson M."/>
            <person name="Adriaenssens E.M."/>
            <person name="Foster-Nyarko E."/>
            <person name="Jarju S."/>
            <person name="Secka A."/>
            <person name="Antonio M."/>
            <person name="Oren A."/>
            <person name="Chaudhuri R.R."/>
            <person name="La Ragione R."/>
            <person name="Hildebrand F."/>
            <person name="Pallen M.J."/>
        </authorList>
    </citation>
    <scope>NUCLEOTIDE SEQUENCE</scope>
    <source>
        <strain evidence="2">F6-4510</strain>
    </source>
</reference>
<evidence type="ECO:0000313" key="2">
    <source>
        <dbReference type="EMBL" id="MBO8435334.1"/>
    </source>
</evidence>
<dbReference type="Gene3D" id="3.40.50.360">
    <property type="match status" value="1"/>
</dbReference>
<dbReference type="GO" id="GO:0006783">
    <property type="term" value="P:heme biosynthetic process"/>
    <property type="evidence" value="ECO:0007669"/>
    <property type="project" value="TreeGrafter"/>
</dbReference>
<dbReference type="Pfam" id="PF12724">
    <property type="entry name" value="Flavodoxin_5"/>
    <property type="match status" value="1"/>
</dbReference>
<proteinExistence type="predicted"/>
<comment type="caution">
    <text evidence="2">The sequence shown here is derived from an EMBL/GenBank/DDBJ whole genome shotgun (WGS) entry which is preliminary data.</text>
</comment>